<dbReference type="InterPro" id="IPR001296">
    <property type="entry name" value="Glyco_trans_1"/>
</dbReference>
<evidence type="ECO:0000259" key="2">
    <source>
        <dbReference type="Pfam" id="PF00534"/>
    </source>
</evidence>
<dbReference type="EMBL" id="BAABAB010000033">
    <property type="protein sequence ID" value="GAA3633547.1"/>
    <property type="molecule type" value="Genomic_DNA"/>
</dbReference>
<organism evidence="3 4">
    <name type="scientific">Microlunatus ginsengisoli</name>
    <dbReference type="NCBI Taxonomy" id="363863"/>
    <lineage>
        <taxon>Bacteria</taxon>
        <taxon>Bacillati</taxon>
        <taxon>Actinomycetota</taxon>
        <taxon>Actinomycetes</taxon>
        <taxon>Propionibacteriales</taxon>
        <taxon>Propionibacteriaceae</taxon>
        <taxon>Microlunatus</taxon>
    </lineage>
</organism>
<comment type="caution">
    <text evidence="3">The sequence shown here is derived from an EMBL/GenBank/DDBJ whole genome shotgun (WGS) entry which is preliminary data.</text>
</comment>
<dbReference type="PANTHER" id="PTHR45947">
    <property type="entry name" value="SULFOQUINOVOSYL TRANSFERASE SQD2"/>
    <property type="match status" value="1"/>
</dbReference>
<keyword evidence="1" id="KW-0808">Transferase</keyword>
<protein>
    <submittedName>
        <fullName evidence="3">Glycosyltransferase family 4 protein</fullName>
    </submittedName>
</protein>
<dbReference type="PANTHER" id="PTHR45947:SF3">
    <property type="entry name" value="SULFOQUINOVOSYL TRANSFERASE SQD2"/>
    <property type="match status" value="1"/>
</dbReference>
<proteinExistence type="predicted"/>
<evidence type="ECO:0000313" key="3">
    <source>
        <dbReference type="EMBL" id="GAA3633547.1"/>
    </source>
</evidence>
<sequence length="340" mass="35508">MGEGRLGLITWGDDSPTGGNVYNEELVAALRAGGLDASLVRVGSGWPRPSEADRARLRAALAEWPVVLVDGIVAGNAPAELTAARRLGARITVLVHLPLADEAGLPAGLARAYLVSERATLAAAHAVICPSRHTAARLGERYGRGDAVVAHPGADPAALAIGSTPPRLLCLGAVTPTKNQLALLAALAELSEQDWSLSLVGSHTAAPGYAADVRRRAAELGERVSMSAPLRGDQLNRLWSATDLLVLCSRTETYGLVVTEALARGIPAIVPAGTGAVEALGEVDGLPPGRAVDPDELAATLRGWLTDPELRAEWRRRALSRRAVLPGWQRTAEIVRAAIG</sequence>
<dbReference type="Gene3D" id="3.40.50.2000">
    <property type="entry name" value="Glycogen Phosphorylase B"/>
    <property type="match status" value="2"/>
</dbReference>
<evidence type="ECO:0000256" key="1">
    <source>
        <dbReference type="ARBA" id="ARBA00022679"/>
    </source>
</evidence>
<keyword evidence="4" id="KW-1185">Reference proteome</keyword>
<evidence type="ECO:0000313" key="4">
    <source>
        <dbReference type="Proteomes" id="UP001501490"/>
    </source>
</evidence>
<dbReference type="Pfam" id="PF00534">
    <property type="entry name" value="Glycos_transf_1"/>
    <property type="match status" value="1"/>
</dbReference>
<name>A0ABP7AIT8_9ACTN</name>
<dbReference type="SUPFAM" id="SSF53756">
    <property type="entry name" value="UDP-Glycosyltransferase/glycogen phosphorylase"/>
    <property type="match status" value="1"/>
</dbReference>
<dbReference type="Proteomes" id="UP001501490">
    <property type="component" value="Unassembled WGS sequence"/>
</dbReference>
<dbReference type="CDD" id="cd03801">
    <property type="entry name" value="GT4_PimA-like"/>
    <property type="match status" value="1"/>
</dbReference>
<gene>
    <name evidence="3" type="ORF">GCM10022236_40160</name>
</gene>
<dbReference type="RefSeq" id="WP_344807933.1">
    <property type="nucleotide sequence ID" value="NZ_BAABAB010000033.1"/>
</dbReference>
<feature type="domain" description="Glycosyl transferase family 1" evidence="2">
    <location>
        <begin position="157"/>
        <end position="318"/>
    </location>
</feature>
<accession>A0ABP7AIT8</accession>
<dbReference type="InterPro" id="IPR050194">
    <property type="entry name" value="Glycosyltransferase_grp1"/>
</dbReference>
<reference evidence="4" key="1">
    <citation type="journal article" date="2019" name="Int. J. Syst. Evol. Microbiol.">
        <title>The Global Catalogue of Microorganisms (GCM) 10K type strain sequencing project: providing services to taxonomists for standard genome sequencing and annotation.</title>
        <authorList>
            <consortium name="The Broad Institute Genomics Platform"/>
            <consortium name="The Broad Institute Genome Sequencing Center for Infectious Disease"/>
            <person name="Wu L."/>
            <person name="Ma J."/>
        </authorList>
    </citation>
    <scope>NUCLEOTIDE SEQUENCE [LARGE SCALE GENOMIC DNA]</scope>
    <source>
        <strain evidence="4">JCM 16929</strain>
    </source>
</reference>